<dbReference type="PRINTS" id="PR00081">
    <property type="entry name" value="GDHRDH"/>
</dbReference>
<gene>
    <name evidence="3" type="ORF">LIN78_04005</name>
</gene>
<dbReference type="Gene3D" id="3.40.50.720">
    <property type="entry name" value="NAD(P)-binding Rossmann-like Domain"/>
    <property type="match status" value="1"/>
</dbReference>
<dbReference type="PRINTS" id="PR00080">
    <property type="entry name" value="SDRFAMILY"/>
</dbReference>
<reference evidence="3" key="1">
    <citation type="submission" date="2021-10" db="EMBL/GenBank/DDBJ databases">
        <title>The complete genome sequence of Leeia sp. TBRC 13508.</title>
        <authorList>
            <person name="Charoenyingcharoen P."/>
            <person name="Yukphan P."/>
        </authorList>
    </citation>
    <scope>NUCLEOTIDE SEQUENCE</scope>
    <source>
        <strain evidence="3">TBRC 13508</strain>
    </source>
</reference>
<keyword evidence="2" id="KW-0560">Oxidoreductase</keyword>
<dbReference type="PANTHER" id="PTHR43639:SF1">
    <property type="entry name" value="SHORT-CHAIN DEHYDROGENASE_REDUCTASE FAMILY PROTEIN"/>
    <property type="match status" value="1"/>
</dbReference>
<accession>A0ABS8D3G8</accession>
<dbReference type="SUPFAM" id="SSF51735">
    <property type="entry name" value="NAD(P)-binding Rossmann-fold domains"/>
    <property type="match status" value="1"/>
</dbReference>
<comment type="similarity">
    <text evidence="1">Belongs to the short-chain dehydrogenases/reductases (SDR) family.</text>
</comment>
<dbReference type="CDD" id="cd05233">
    <property type="entry name" value="SDR_c"/>
    <property type="match status" value="1"/>
</dbReference>
<evidence type="ECO:0000256" key="2">
    <source>
        <dbReference type="ARBA" id="ARBA00023002"/>
    </source>
</evidence>
<comment type="caution">
    <text evidence="3">The sequence shown here is derived from an EMBL/GenBank/DDBJ whole genome shotgun (WGS) entry which is preliminary data.</text>
</comment>
<dbReference type="RefSeq" id="WP_227178735.1">
    <property type="nucleotide sequence ID" value="NZ_JAJBZT010000002.1"/>
</dbReference>
<evidence type="ECO:0000313" key="4">
    <source>
        <dbReference type="Proteomes" id="UP001165395"/>
    </source>
</evidence>
<evidence type="ECO:0000256" key="1">
    <source>
        <dbReference type="ARBA" id="ARBA00006484"/>
    </source>
</evidence>
<keyword evidence="4" id="KW-1185">Reference proteome</keyword>
<evidence type="ECO:0000313" key="3">
    <source>
        <dbReference type="EMBL" id="MCB6182717.1"/>
    </source>
</evidence>
<dbReference type="Proteomes" id="UP001165395">
    <property type="component" value="Unassembled WGS sequence"/>
</dbReference>
<name>A0ABS8D3G8_9NEIS</name>
<dbReference type="InterPro" id="IPR036291">
    <property type="entry name" value="NAD(P)-bd_dom_sf"/>
</dbReference>
<protein>
    <submittedName>
        <fullName evidence="3">SDR family oxidoreductase</fullName>
    </submittedName>
</protein>
<organism evidence="3 4">
    <name type="scientific">Leeia speluncae</name>
    <dbReference type="NCBI Taxonomy" id="2884804"/>
    <lineage>
        <taxon>Bacteria</taxon>
        <taxon>Pseudomonadati</taxon>
        <taxon>Pseudomonadota</taxon>
        <taxon>Betaproteobacteria</taxon>
        <taxon>Neisseriales</taxon>
        <taxon>Leeiaceae</taxon>
        <taxon>Leeia</taxon>
    </lineage>
</organism>
<dbReference type="InterPro" id="IPR002347">
    <property type="entry name" value="SDR_fam"/>
</dbReference>
<proteinExistence type="inferred from homology"/>
<sequence>MTQFATYPSLAGKVVFITGGSSGIGADIVTAFARQGALVAFTGRNAASAESVITAASSKGPTPLFLPCDMTDVNAIRAAFDTARQQLGSIDILINNAANDDRHQLEDVTLEYFDNMVAINLRAGFFAAQCAASDMAKSGNGVIVNLSSVSWKIKGAGYPVYETCKSAAIGLTRALAKDLGKQGIRVNTLTPGWVMTEKQLRLWVDAAGEKMLDDNQCLNGRLVGEDIANMALFLAAEDSRMITAQEFVVDAGWT</sequence>
<dbReference type="PANTHER" id="PTHR43639">
    <property type="entry name" value="OXIDOREDUCTASE, SHORT-CHAIN DEHYDROGENASE/REDUCTASE FAMILY (AFU_ORTHOLOGUE AFUA_5G02870)"/>
    <property type="match status" value="1"/>
</dbReference>
<dbReference type="EMBL" id="JAJBZT010000002">
    <property type="protein sequence ID" value="MCB6182717.1"/>
    <property type="molecule type" value="Genomic_DNA"/>
</dbReference>
<dbReference type="Pfam" id="PF13561">
    <property type="entry name" value="adh_short_C2"/>
    <property type="match status" value="1"/>
</dbReference>